<feature type="binding site" evidence="12">
    <location>
        <begin position="256"/>
        <end position="257"/>
    </location>
    <ligand>
        <name>ATP</name>
        <dbReference type="ChEBI" id="CHEBI:30616"/>
    </ligand>
</feature>
<dbReference type="Pfam" id="PF00294">
    <property type="entry name" value="PfkB"/>
    <property type="match status" value="1"/>
</dbReference>
<dbReference type="OrthoDB" id="9775849at2"/>
<dbReference type="Gene3D" id="3.40.1190.20">
    <property type="match status" value="1"/>
</dbReference>
<comment type="subcellular location">
    <subcellularLocation>
        <location evidence="12">Cytoplasm</location>
    </subcellularLocation>
</comment>
<feature type="binding site" evidence="12">
    <location>
        <position position="292"/>
    </location>
    <ligand>
        <name>K(+)</name>
        <dbReference type="ChEBI" id="CHEBI:29103"/>
    </ligand>
</feature>
<comment type="catalytic activity">
    <reaction evidence="12">
        <text>D-ribose + ATP = D-ribose 5-phosphate + ADP + H(+)</text>
        <dbReference type="Rhea" id="RHEA:13697"/>
        <dbReference type="ChEBI" id="CHEBI:15378"/>
        <dbReference type="ChEBI" id="CHEBI:30616"/>
        <dbReference type="ChEBI" id="CHEBI:47013"/>
        <dbReference type="ChEBI" id="CHEBI:78346"/>
        <dbReference type="ChEBI" id="CHEBI:456216"/>
        <dbReference type="EC" id="2.7.1.15"/>
    </reaction>
</comment>
<keyword evidence="9 12" id="KW-0460">Magnesium</keyword>
<evidence type="ECO:0000259" key="13">
    <source>
        <dbReference type="Pfam" id="PF00294"/>
    </source>
</evidence>
<dbReference type="EMBL" id="ABOX02000019">
    <property type="protein sequence ID" value="EEF60203.1"/>
    <property type="molecule type" value="Genomic_DNA"/>
</dbReference>
<dbReference type="InterPro" id="IPR011877">
    <property type="entry name" value="Ribokinase"/>
</dbReference>
<organism evidence="14 15">
    <name type="scientific">Pedosphaera parvula (strain Ellin514)</name>
    <dbReference type="NCBI Taxonomy" id="320771"/>
    <lineage>
        <taxon>Bacteria</taxon>
        <taxon>Pseudomonadati</taxon>
        <taxon>Verrucomicrobiota</taxon>
        <taxon>Pedosphaerae</taxon>
        <taxon>Pedosphaerales</taxon>
        <taxon>Pedosphaeraceae</taxon>
        <taxon>Pedosphaera</taxon>
    </lineage>
</organism>
<dbReference type="InterPro" id="IPR002139">
    <property type="entry name" value="Ribo/fructo_kinase"/>
</dbReference>
<feature type="binding site" evidence="12">
    <location>
        <position position="251"/>
    </location>
    <ligand>
        <name>K(+)</name>
        <dbReference type="ChEBI" id="CHEBI:29103"/>
    </ligand>
</feature>
<dbReference type="EC" id="2.7.1.15" evidence="2 12"/>
<feature type="binding site" evidence="12">
    <location>
        <position position="290"/>
    </location>
    <ligand>
        <name>K(+)</name>
        <dbReference type="ChEBI" id="CHEBI:29103"/>
    </ligand>
</feature>
<evidence type="ECO:0000256" key="3">
    <source>
        <dbReference type="ARBA" id="ARBA00016943"/>
    </source>
</evidence>
<feature type="binding site" evidence="12">
    <location>
        <begin position="43"/>
        <end position="47"/>
    </location>
    <ligand>
        <name>substrate</name>
    </ligand>
</feature>
<dbReference type="GO" id="GO:0019303">
    <property type="term" value="P:D-ribose catabolic process"/>
    <property type="evidence" value="ECO:0007669"/>
    <property type="project" value="UniProtKB-UniRule"/>
</dbReference>
<dbReference type="GO" id="GO:0004747">
    <property type="term" value="F:ribokinase activity"/>
    <property type="evidence" value="ECO:0007669"/>
    <property type="project" value="UniProtKB-UniRule"/>
</dbReference>
<feature type="active site" description="Proton acceptor" evidence="12">
    <location>
        <position position="257"/>
    </location>
</feature>
<dbReference type="CDD" id="cd01174">
    <property type="entry name" value="ribokinase"/>
    <property type="match status" value="1"/>
</dbReference>
<feature type="binding site" evidence="12">
    <location>
        <position position="281"/>
    </location>
    <ligand>
        <name>ATP</name>
        <dbReference type="ChEBI" id="CHEBI:30616"/>
    </ligand>
</feature>
<feature type="binding site" evidence="12">
    <location>
        <position position="257"/>
    </location>
    <ligand>
        <name>substrate</name>
    </ligand>
</feature>
<comment type="function">
    <text evidence="12">Catalyzes the phosphorylation of ribose at O-5 in a reaction requiring ATP and magnesium. The resulting D-ribose-5-phosphate can then be used either for sythesis of nucleotides, histidine, and tryptophan, or as a component of the pentose phosphate pathway.</text>
</comment>
<feature type="binding site" evidence="12">
    <location>
        <position position="253"/>
    </location>
    <ligand>
        <name>K(+)</name>
        <dbReference type="ChEBI" id="CHEBI:29103"/>
    </ligand>
</feature>
<feature type="binding site" evidence="12">
    <location>
        <position position="188"/>
    </location>
    <ligand>
        <name>ATP</name>
        <dbReference type="ChEBI" id="CHEBI:30616"/>
    </ligand>
</feature>
<dbReference type="PROSITE" id="PS00584">
    <property type="entry name" value="PFKB_KINASES_2"/>
    <property type="match status" value="1"/>
</dbReference>
<keyword evidence="5 12" id="KW-0479">Metal-binding</keyword>
<evidence type="ECO:0000256" key="9">
    <source>
        <dbReference type="ARBA" id="ARBA00022842"/>
    </source>
</evidence>
<comment type="activity regulation">
    <text evidence="12">Activated by a monovalent cation that binds near, but not in, the active site. The most likely occupant of the site in vivo is potassium. Ion binding induces a conformational change that may alter substrate affinity.</text>
</comment>
<keyword evidence="12" id="KW-0963">Cytoplasm</keyword>
<evidence type="ECO:0000313" key="14">
    <source>
        <dbReference type="EMBL" id="EEF60203.1"/>
    </source>
</evidence>
<dbReference type="PRINTS" id="PR00990">
    <property type="entry name" value="RIBOKINASE"/>
</dbReference>
<dbReference type="GO" id="GO:0005829">
    <property type="term" value="C:cytosol"/>
    <property type="evidence" value="ECO:0007669"/>
    <property type="project" value="TreeGrafter"/>
</dbReference>
<evidence type="ECO:0000256" key="4">
    <source>
        <dbReference type="ARBA" id="ARBA00022679"/>
    </source>
</evidence>
<feature type="binding site" evidence="12">
    <location>
        <begin position="15"/>
        <end position="17"/>
    </location>
    <ligand>
        <name>substrate</name>
    </ligand>
</feature>
<evidence type="ECO:0000256" key="12">
    <source>
        <dbReference type="HAMAP-Rule" id="MF_01987"/>
    </source>
</evidence>
<dbReference type="PANTHER" id="PTHR10584:SF166">
    <property type="entry name" value="RIBOKINASE"/>
    <property type="match status" value="1"/>
</dbReference>
<protein>
    <recommendedName>
        <fullName evidence="3 12">Ribokinase</fullName>
        <shortName evidence="12">RK</shortName>
        <ecNumber evidence="2 12">2.7.1.15</ecNumber>
    </recommendedName>
</protein>
<dbReference type="UniPathway" id="UPA00916">
    <property type="reaction ID" value="UER00889"/>
</dbReference>
<keyword evidence="6 12" id="KW-0547">Nucleotide-binding</keyword>
<keyword evidence="11 12" id="KW-0119">Carbohydrate metabolism</keyword>
<dbReference type="STRING" id="320771.Cflav_PD3262"/>
<comment type="caution">
    <text evidence="14">The sequence shown here is derived from an EMBL/GenBank/DDBJ whole genome shotgun (WGS) entry which is preliminary data.</text>
</comment>
<dbReference type="GO" id="GO:0005524">
    <property type="term" value="F:ATP binding"/>
    <property type="evidence" value="ECO:0007669"/>
    <property type="project" value="UniProtKB-UniRule"/>
</dbReference>
<dbReference type="SUPFAM" id="SSF53613">
    <property type="entry name" value="Ribokinase-like"/>
    <property type="match status" value="1"/>
</dbReference>
<dbReference type="HAMAP" id="MF_01987">
    <property type="entry name" value="Ribokinase"/>
    <property type="match status" value="1"/>
</dbReference>
<evidence type="ECO:0000256" key="7">
    <source>
        <dbReference type="ARBA" id="ARBA00022777"/>
    </source>
</evidence>
<keyword evidence="15" id="KW-1185">Reference proteome</keyword>
<evidence type="ECO:0000256" key="10">
    <source>
        <dbReference type="ARBA" id="ARBA00022958"/>
    </source>
</evidence>
<evidence type="ECO:0000256" key="8">
    <source>
        <dbReference type="ARBA" id="ARBA00022840"/>
    </source>
</evidence>
<dbReference type="AlphaFoldDB" id="B9XIX6"/>
<dbReference type="InterPro" id="IPR002173">
    <property type="entry name" value="Carboh/pur_kinase_PfkB_CS"/>
</dbReference>
<evidence type="ECO:0000256" key="2">
    <source>
        <dbReference type="ARBA" id="ARBA00012035"/>
    </source>
</evidence>
<dbReference type="PANTHER" id="PTHR10584">
    <property type="entry name" value="SUGAR KINASE"/>
    <property type="match status" value="1"/>
</dbReference>
<evidence type="ECO:0000256" key="6">
    <source>
        <dbReference type="ARBA" id="ARBA00022741"/>
    </source>
</evidence>
<evidence type="ECO:0000256" key="11">
    <source>
        <dbReference type="ARBA" id="ARBA00023277"/>
    </source>
</evidence>
<dbReference type="RefSeq" id="WP_007415769.1">
    <property type="nucleotide sequence ID" value="NZ_ABOX02000019.1"/>
</dbReference>
<comment type="cofactor">
    <cofactor evidence="12">
        <name>Mg(2+)</name>
        <dbReference type="ChEBI" id="CHEBI:18420"/>
    </cofactor>
    <text evidence="12">Requires a divalent cation, most likely magnesium in vivo, as an electrophilic catalyst to aid phosphoryl group transfer. It is the chelate of the metal and the nucleotide that is the actual substrate.</text>
</comment>
<proteinExistence type="inferred from homology"/>
<sequence>MSKPGAKVVVVGSLNVDYIALVEQLPSAGETVPATELIKRFGGKGANQAVAAARQGASVSLIGCVGEDDEGRVYCESLAAEGIEVTGISTTLKSLTGTALIAVDSAAENTIIVAAGANGELKRAAIKAQQQRIQSANALLLQQEIPLESVVEAVRIANRARVPVVFNPSPLREGFPWGKYHIETLIVNAGEAESIFRLNIKNIARNIPTWRRALLKRAVGQLIITRGAKATLYVNANELEEIPTLQVRPVDTVGAGDAFAGAFTAHSAGGAEIISAIQRANCVGALATLKQGAQEAIPSLRATEMAFRTVRRLCK</sequence>
<evidence type="ECO:0000256" key="5">
    <source>
        <dbReference type="ARBA" id="ARBA00022723"/>
    </source>
</evidence>
<keyword evidence="8 12" id="KW-0067">ATP-binding</keyword>
<evidence type="ECO:0000256" key="1">
    <source>
        <dbReference type="ARBA" id="ARBA00005380"/>
    </source>
</evidence>
<comment type="pathway">
    <text evidence="12">Carbohydrate metabolism; D-ribose degradation; D-ribose 5-phosphate from beta-D-ribopyranose: step 2/2.</text>
</comment>
<dbReference type="Proteomes" id="UP000003688">
    <property type="component" value="Unassembled WGS sequence"/>
</dbReference>
<dbReference type="InterPro" id="IPR011611">
    <property type="entry name" value="PfkB_dom"/>
</dbReference>
<gene>
    <name evidence="12" type="primary">rbsK</name>
    <name evidence="14" type="ORF">Cflav_PD3262</name>
</gene>
<feature type="binding site" evidence="12">
    <location>
        <position position="287"/>
    </location>
    <ligand>
        <name>K(+)</name>
        <dbReference type="ChEBI" id="CHEBI:29103"/>
    </ligand>
</feature>
<name>B9XIX6_PEDPL</name>
<feature type="binding site" evidence="12">
    <location>
        <position position="144"/>
    </location>
    <ligand>
        <name>substrate</name>
    </ligand>
</feature>
<comment type="caution">
    <text evidence="12">Lacks conserved residue(s) required for the propagation of feature annotation.</text>
</comment>
<comment type="similarity">
    <text evidence="1">Belongs to the carbohydrate kinase pfkB family.</text>
</comment>
<reference evidence="14 15" key="1">
    <citation type="journal article" date="2011" name="J. Bacteriol.">
        <title>Genome sequence of 'Pedosphaera parvula' Ellin514, an aerobic Verrucomicrobial isolate from pasture soil.</title>
        <authorList>
            <person name="Kant R."/>
            <person name="van Passel M.W."/>
            <person name="Sangwan P."/>
            <person name="Palva A."/>
            <person name="Lucas S."/>
            <person name="Copeland A."/>
            <person name="Lapidus A."/>
            <person name="Glavina Del Rio T."/>
            <person name="Dalin E."/>
            <person name="Tice H."/>
            <person name="Bruce D."/>
            <person name="Goodwin L."/>
            <person name="Pitluck S."/>
            <person name="Chertkov O."/>
            <person name="Larimer F.W."/>
            <person name="Land M.L."/>
            <person name="Hauser L."/>
            <person name="Brettin T.S."/>
            <person name="Detter J.C."/>
            <person name="Han S."/>
            <person name="de Vos W.M."/>
            <person name="Janssen P.H."/>
            <person name="Smidt H."/>
        </authorList>
    </citation>
    <scope>NUCLEOTIDE SEQUENCE [LARGE SCALE GENOMIC DNA]</scope>
    <source>
        <strain evidence="14 15">Ellin514</strain>
    </source>
</reference>
<dbReference type="InterPro" id="IPR029056">
    <property type="entry name" value="Ribokinase-like"/>
</dbReference>
<keyword evidence="10 12" id="KW-0630">Potassium</keyword>
<feature type="domain" description="Carbohydrate kinase PfkB" evidence="13">
    <location>
        <begin position="7"/>
        <end position="298"/>
    </location>
</feature>
<comment type="subunit">
    <text evidence="12">Homodimer.</text>
</comment>
<evidence type="ECO:0000313" key="15">
    <source>
        <dbReference type="Proteomes" id="UP000003688"/>
    </source>
</evidence>
<accession>B9XIX6</accession>
<keyword evidence="7 12" id="KW-0418">Kinase</keyword>
<keyword evidence="4 12" id="KW-0808">Transferase</keyword>
<comment type="similarity">
    <text evidence="12">Belongs to the carbohydrate kinase PfkB family. Ribokinase subfamily.</text>
</comment>
<dbReference type="GO" id="GO:0046872">
    <property type="term" value="F:metal ion binding"/>
    <property type="evidence" value="ECO:0007669"/>
    <property type="project" value="UniProtKB-KW"/>
</dbReference>